<dbReference type="RefSeq" id="WP_343817644.1">
    <property type="nucleotide sequence ID" value="NZ_BAAAFA010000008.1"/>
</dbReference>
<dbReference type="EMBL" id="BAAAFA010000008">
    <property type="protein sequence ID" value="GAA0819410.1"/>
    <property type="molecule type" value="Genomic_DNA"/>
</dbReference>
<evidence type="ECO:0000256" key="1">
    <source>
        <dbReference type="SAM" id="Phobius"/>
    </source>
</evidence>
<keyword evidence="1" id="KW-0472">Membrane</keyword>
<reference evidence="2 3" key="1">
    <citation type="journal article" date="2019" name="Int. J. Syst. Evol. Microbiol.">
        <title>The Global Catalogue of Microorganisms (GCM) 10K type strain sequencing project: providing services to taxonomists for standard genome sequencing and annotation.</title>
        <authorList>
            <consortium name="The Broad Institute Genomics Platform"/>
            <consortium name="The Broad Institute Genome Sequencing Center for Infectious Disease"/>
            <person name="Wu L."/>
            <person name="Ma J."/>
        </authorList>
    </citation>
    <scope>NUCLEOTIDE SEQUENCE [LARGE SCALE GENOMIC DNA]</scope>
    <source>
        <strain evidence="2 3">JCM 15608</strain>
    </source>
</reference>
<proteinExistence type="predicted"/>
<feature type="transmembrane region" description="Helical" evidence="1">
    <location>
        <begin position="45"/>
        <end position="70"/>
    </location>
</feature>
<feature type="transmembrane region" description="Helical" evidence="1">
    <location>
        <begin position="7"/>
        <end position="25"/>
    </location>
</feature>
<keyword evidence="1" id="KW-1133">Transmembrane helix</keyword>
<evidence type="ECO:0000313" key="3">
    <source>
        <dbReference type="Proteomes" id="UP001500021"/>
    </source>
</evidence>
<protein>
    <submittedName>
        <fullName evidence="2">Uncharacterized protein</fullName>
    </submittedName>
</protein>
<keyword evidence="3" id="KW-1185">Reference proteome</keyword>
<name>A0ABN1L8A8_9GAMM</name>
<dbReference type="Proteomes" id="UP001500021">
    <property type="component" value="Unassembled WGS sequence"/>
</dbReference>
<gene>
    <name evidence="2" type="ORF">GCM10009111_23380</name>
</gene>
<comment type="caution">
    <text evidence="2">The sequence shown here is derived from an EMBL/GenBank/DDBJ whole genome shotgun (WGS) entry which is preliminary data.</text>
</comment>
<accession>A0ABN1L8A8</accession>
<sequence>MDKVKKYSLNVVNFIIAVILSVWLLDEVGVDASNANIFNFEAFSFYVLILLGICIEAFNGVFCSLFRFLLPYEKEQHNKAIKQD</sequence>
<organism evidence="2 3">
    <name type="scientific">Colwellia asteriadis</name>
    <dbReference type="NCBI Taxonomy" id="517723"/>
    <lineage>
        <taxon>Bacteria</taxon>
        <taxon>Pseudomonadati</taxon>
        <taxon>Pseudomonadota</taxon>
        <taxon>Gammaproteobacteria</taxon>
        <taxon>Alteromonadales</taxon>
        <taxon>Colwelliaceae</taxon>
        <taxon>Colwellia</taxon>
    </lineage>
</organism>
<keyword evidence="1" id="KW-0812">Transmembrane</keyword>
<evidence type="ECO:0000313" key="2">
    <source>
        <dbReference type="EMBL" id="GAA0819410.1"/>
    </source>
</evidence>